<keyword evidence="2" id="KW-1185">Reference proteome</keyword>
<reference evidence="1 2" key="2">
    <citation type="journal article" date="2018" name="New Phytol.">
        <title>High intraspecific genome diversity in the model arbuscular mycorrhizal symbiont Rhizophagus irregularis.</title>
        <authorList>
            <person name="Chen E.C.H."/>
            <person name="Morin E."/>
            <person name="Beaudet D."/>
            <person name="Noel J."/>
            <person name="Yildirir G."/>
            <person name="Ndikumana S."/>
            <person name="Charron P."/>
            <person name="St-Onge C."/>
            <person name="Giorgi J."/>
            <person name="Kruger M."/>
            <person name="Marton T."/>
            <person name="Ropars J."/>
            <person name="Grigoriev I.V."/>
            <person name="Hainaut M."/>
            <person name="Henrissat B."/>
            <person name="Roux C."/>
            <person name="Martin F."/>
            <person name="Corradi N."/>
        </authorList>
    </citation>
    <scope>NUCLEOTIDE SEQUENCE [LARGE SCALE GENOMIC DNA]</scope>
    <source>
        <strain evidence="1 2">DAOM 197198</strain>
    </source>
</reference>
<dbReference type="AlphaFoldDB" id="A0A2P4PGV5"/>
<gene>
    <name evidence="1" type="ORF">GLOIN_2v1483744</name>
</gene>
<reference evidence="1 2" key="1">
    <citation type="journal article" date="2013" name="Proc. Natl. Acad. Sci. U.S.A.">
        <title>Genome of an arbuscular mycorrhizal fungus provides insight into the oldest plant symbiosis.</title>
        <authorList>
            <person name="Tisserant E."/>
            <person name="Malbreil M."/>
            <person name="Kuo A."/>
            <person name="Kohler A."/>
            <person name="Symeonidi A."/>
            <person name="Balestrini R."/>
            <person name="Charron P."/>
            <person name="Duensing N."/>
            <person name="Frei Dit Frey N."/>
            <person name="Gianinazzi-Pearson V."/>
            <person name="Gilbert L.B."/>
            <person name="Handa Y."/>
            <person name="Herr J.R."/>
            <person name="Hijri M."/>
            <person name="Koul R."/>
            <person name="Kawaguchi M."/>
            <person name="Krajinski F."/>
            <person name="Lammers P.J."/>
            <person name="Masclaux F.G."/>
            <person name="Murat C."/>
            <person name="Morin E."/>
            <person name="Ndikumana S."/>
            <person name="Pagni M."/>
            <person name="Petitpierre D."/>
            <person name="Requena N."/>
            <person name="Rosikiewicz P."/>
            <person name="Riley R."/>
            <person name="Saito K."/>
            <person name="San Clemente H."/>
            <person name="Shapiro H."/>
            <person name="van Tuinen D."/>
            <person name="Becard G."/>
            <person name="Bonfante P."/>
            <person name="Paszkowski U."/>
            <person name="Shachar-Hill Y.Y."/>
            <person name="Tuskan G.A."/>
            <person name="Young P.W."/>
            <person name="Sanders I.R."/>
            <person name="Henrissat B."/>
            <person name="Rensing S.A."/>
            <person name="Grigoriev I.V."/>
            <person name="Corradi N."/>
            <person name="Roux C."/>
            <person name="Martin F."/>
        </authorList>
    </citation>
    <scope>NUCLEOTIDE SEQUENCE [LARGE SCALE GENOMIC DNA]</scope>
    <source>
        <strain evidence="1 2">DAOM 197198</strain>
    </source>
</reference>
<sequence length="105" mass="11899">MFARMIIAMIVCSNPAPVISYLNGLRLYGKLLKDQCVQNFLDNWYISPLQFDLESDKDEQVNIKLNVGDVVNVLEDITPLGNISQDATDMVTRVSYLRIIAIILH</sequence>
<accession>A0A2P4PGV5</accession>
<name>A0A2P4PGV5_RHIID</name>
<dbReference type="EMBL" id="AUPC02000235">
    <property type="protein sequence ID" value="POG64622.1"/>
    <property type="molecule type" value="Genomic_DNA"/>
</dbReference>
<evidence type="ECO:0000313" key="1">
    <source>
        <dbReference type="EMBL" id="POG64622.1"/>
    </source>
</evidence>
<organism evidence="1 2">
    <name type="scientific">Rhizophagus irregularis (strain DAOM 181602 / DAOM 197198 / MUCL 43194)</name>
    <name type="common">Arbuscular mycorrhizal fungus</name>
    <name type="synonym">Glomus intraradices</name>
    <dbReference type="NCBI Taxonomy" id="747089"/>
    <lineage>
        <taxon>Eukaryota</taxon>
        <taxon>Fungi</taxon>
        <taxon>Fungi incertae sedis</taxon>
        <taxon>Mucoromycota</taxon>
        <taxon>Glomeromycotina</taxon>
        <taxon>Glomeromycetes</taxon>
        <taxon>Glomerales</taxon>
        <taxon>Glomeraceae</taxon>
        <taxon>Rhizophagus</taxon>
    </lineage>
</organism>
<dbReference type="VEuPathDB" id="FungiDB:RhiirFUN_012934"/>
<proteinExistence type="predicted"/>
<comment type="caution">
    <text evidence="1">The sequence shown here is derived from an EMBL/GenBank/DDBJ whole genome shotgun (WGS) entry which is preliminary data.</text>
</comment>
<evidence type="ECO:0000313" key="2">
    <source>
        <dbReference type="Proteomes" id="UP000018888"/>
    </source>
</evidence>
<dbReference type="Proteomes" id="UP000018888">
    <property type="component" value="Unassembled WGS sequence"/>
</dbReference>
<protein>
    <submittedName>
        <fullName evidence="1">Uncharacterized protein</fullName>
    </submittedName>
</protein>